<comment type="cofactor">
    <cofactor evidence="1">
        <name>Zn(2+)</name>
        <dbReference type="ChEBI" id="CHEBI:29105"/>
    </cofactor>
    <text evidence="1">Binds 1 zinc ion per subunit.</text>
</comment>
<dbReference type="AlphaFoldDB" id="A0A4Q2DLA1"/>
<dbReference type="OrthoDB" id="191371at2759"/>
<evidence type="ECO:0000313" key="4">
    <source>
        <dbReference type="Proteomes" id="UP000290288"/>
    </source>
</evidence>
<dbReference type="GO" id="GO:0016020">
    <property type="term" value="C:membrane"/>
    <property type="evidence" value="ECO:0007669"/>
    <property type="project" value="GOC"/>
</dbReference>
<sequence length="297" mass="32184">MATEAAAPLLSGLLEEPQDKLQLLREVPGRLQLLSFHTSSSLPLDFVDLLRSFFRTMWNGILTLATAFFVSTSLLQTKTGYGGGMQMVAGQGQYLLGLDIGMGDTGVRRSIISQLSTLYPGVYTKDNVAFVATHSHAGVGGYVENLLPQITSLGYVKETADAIVAGTVRAVQRAHLSLAPGRLRLGNATVPDANINRSPTAYLANPAAERARYQYDVDKDMTVLRFDDENGRARGLLSFFPVHGTSLYINNTLVSTDNKGMAAFLYENSVEPNAMPGNTSFVAGFTQCEYYPSLPRS</sequence>
<evidence type="ECO:0000256" key="1">
    <source>
        <dbReference type="PIRSR" id="PIRSR606823-2"/>
    </source>
</evidence>
<feature type="binding site" evidence="1">
    <location>
        <position position="243"/>
    </location>
    <ligand>
        <name>Zn(2+)</name>
        <dbReference type="ChEBI" id="CHEBI:29105"/>
    </ligand>
</feature>
<feature type="binding site" evidence="1">
    <location>
        <position position="134"/>
    </location>
    <ligand>
        <name>Zn(2+)</name>
        <dbReference type="ChEBI" id="CHEBI:29105"/>
    </ligand>
</feature>
<name>A0A4Q2DLA1_9AGAR</name>
<dbReference type="EMBL" id="SDEE01000136">
    <property type="protein sequence ID" value="RXW20727.1"/>
    <property type="molecule type" value="Genomic_DNA"/>
</dbReference>
<keyword evidence="1" id="KW-0479">Metal-binding</keyword>
<dbReference type="InterPro" id="IPR006823">
    <property type="entry name" value="Ceramidase_alk"/>
</dbReference>
<reference evidence="3 4" key="1">
    <citation type="submission" date="2019-01" db="EMBL/GenBank/DDBJ databases">
        <title>Draft genome sequence of Psathyrella aberdarensis IHI B618.</title>
        <authorList>
            <person name="Buettner E."/>
            <person name="Kellner H."/>
        </authorList>
    </citation>
    <scope>NUCLEOTIDE SEQUENCE [LARGE SCALE GENOMIC DNA]</scope>
    <source>
        <strain evidence="3 4">IHI B618</strain>
    </source>
</reference>
<dbReference type="GO" id="GO:0042759">
    <property type="term" value="P:long-chain fatty acid biosynthetic process"/>
    <property type="evidence" value="ECO:0007669"/>
    <property type="project" value="TreeGrafter"/>
</dbReference>
<keyword evidence="1" id="KW-0862">Zinc</keyword>
<proteinExistence type="predicted"/>
<accession>A0A4Q2DLA1</accession>
<dbReference type="GO" id="GO:0046514">
    <property type="term" value="P:ceramide catabolic process"/>
    <property type="evidence" value="ECO:0007669"/>
    <property type="project" value="InterPro"/>
</dbReference>
<dbReference type="GO" id="GO:0046512">
    <property type="term" value="P:sphingosine biosynthetic process"/>
    <property type="evidence" value="ECO:0007669"/>
    <property type="project" value="TreeGrafter"/>
</dbReference>
<dbReference type="GO" id="GO:0046872">
    <property type="term" value="F:metal ion binding"/>
    <property type="evidence" value="ECO:0007669"/>
    <property type="project" value="UniProtKB-KW"/>
</dbReference>
<dbReference type="PANTHER" id="PTHR12670">
    <property type="entry name" value="CERAMIDASE"/>
    <property type="match status" value="1"/>
</dbReference>
<protein>
    <recommendedName>
        <fullName evidence="2">Neutral/alkaline non-lysosomal ceramidase N-terminal domain-containing protein</fullName>
    </recommendedName>
</protein>
<dbReference type="InterPro" id="IPR031329">
    <property type="entry name" value="NEUT/ALK_ceramidase_N"/>
</dbReference>
<dbReference type="STRING" id="2316362.A0A4Q2DLA1"/>
<evidence type="ECO:0000259" key="2">
    <source>
        <dbReference type="Pfam" id="PF04734"/>
    </source>
</evidence>
<dbReference type="Pfam" id="PF04734">
    <property type="entry name" value="Ceramidase_alk"/>
    <property type="match status" value="1"/>
</dbReference>
<evidence type="ECO:0000313" key="3">
    <source>
        <dbReference type="EMBL" id="RXW20727.1"/>
    </source>
</evidence>
<dbReference type="PANTHER" id="PTHR12670:SF1">
    <property type="entry name" value="NEUTRAL CERAMIDASE"/>
    <property type="match status" value="1"/>
</dbReference>
<dbReference type="GO" id="GO:0005576">
    <property type="term" value="C:extracellular region"/>
    <property type="evidence" value="ECO:0007669"/>
    <property type="project" value="TreeGrafter"/>
</dbReference>
<gene>
    <name evidence="3" type="ORF">EST38_g5124</name>
</gene>
<dbReference type="Proteomes" id="UP000290288">
    <property type="component" value="Unassembled WGS sequence"/>
</dbReference>
<comment type="caution">
    <text evidence="3">The sequence shown here is derived from an EMBL/GenBank/DDBJ whole genome shotgun (WGS) entry which is preliminary data.</text>
</comment>
<organism evidence="3 4">
    <name type="scientific">Candolleomyces aberdarensis</name>
    <dbReference type="NCBI Taxonomy" id="2316362"/>
    <lineage>
        <taxon>Eukaryota</taxon>
        <taxon>Fungi</taxon>
        <taxon>Dikarya</taxon>
        <taxon>Basidiomycota</taxon>
        <taxon>Agaricomycotina</taxon>
        <taxon>Agaricomycetes</taxon>
        <taxon>Agaricomycetidae</taxon>
        <taxon>Agaricales</taxon>
        <taxon>Agaricineae</taxon>
        <taxon>Psathyrellaceae</taxon>
        <taxon>Candolleomyces</taxon>
    </lineage>
</organism>
<feature type="domain" description="Neutral/alkaline non-lysosomal ceramidase N-terminal" evidence="2">
    <location>
        <begin position="96"/>
        <end position="288"/>
    </location>
</feature>
<dbReference type="GO" id="GO:0017040">
    <property type="term" value="F:N-acylsphingosine amidohydrolase activity"/>
    <property type="evidence" value="ECO:0007669"/>
    <property type="project" value="InterPro"/>
</dbReference>
<keyword evidence="4" id="KW-1185">Reference proteome</keyword>